<evidence type="ECO:0000256" key="1">
    <source>
        <dbReference type="ARBA" id="ARBA00022555"/>
    </source>
</evidence>
<dbReference type="EMBL" id="JADGMS010000004">
    <property type="protein sequence ID" value="KAF9683975.1"/>
    <property type="molecule type" value="Genomic_DNA"/>
</dbReference>
<dbReference type="HAMAP" id="MF_02060">
    <property type="entry name" value="tRNA_methyltr_TrmH"/>
    <property type="match status" value="1"/>
</dbReference>
<dbReference type="InterPro" id="IPR029026">
    <property type="entry name" value="tRNA_m1G_MTases_N"/>
</dbReference>
<dbReference type="CDD" id="cd18092">
    <property type="entry name" value="SpoU-like_TrmH"/>
    <property type="match status" value="1"/>
</dbReference>
<dbReference type="GO" id="GO:0008173">
    <property type="term" value="F:RNA methyltransferase activity"/>
    <property type="evidence" value="ECO:0007669"/>
    <property type="project" value="InterPro"/>
</dbReference>
<keyword evidence="5" id="KW-0819">tRNA processing</keyword>
<dbReference type="Proteomes" id="UP000657918">
    <property type="component" value="Chromosome 4"/>
</dbReference>
<dbReference type="Gene3D" id="3.40.1280.10">
    <property type="match status" value="1"/>
</dbReference>
<dbReference type="GO" id="GO:0002938">
    <property type="term" value="P:tRNA guanine ribose methylation"/>
    <property type="evidence" value="ECO:0007669"/>
    <property type="project" value="TreeGrafter"/>
</dbReference>
<dbReference type="AlphaFoldDB" id="A0A835N0J5"/>
<keyword evidence="3" id="KW-0808">Transferase</keyword>
<keyword evidence="2" id="KW-0489">Methyltransferase</keyword>
<evidence type="ECO:0000259" key="7">
    <source>
        <dbReference type="Pfam" id="PF00588"/>
    </source>
</evidence>
<dbReference type="InterPro" id="IPR033671">
    <property type="entry name" value="TrmH"/>
</dbReference>
<evidence type="ECO:0000313" key="8">
    <source>
        <dbReference type="EMBL" id="KAF9683975.1"/>
    </source>
</evidence>
<evidence type="ECO:0000256" key="5">
    <source>
        <dbReference type="ARBA" id="ARBA00022694"/>
    </source>
</evidence>
<dbReference type="Pfam" id="PF00588">
    <property type="entry name" value="SpoU_methylase"/>
    <property type="match status" value="1"/>
</dbReference>
<dbReference type="PANTHER" id="PTHR43453:SF1">
    <property type="entry name" value="TRNA_RRNA METHYLTRANSFERASE SPOU TYPE DOMAIN-CONTAINING PROTEIN"/>
    <property type="match status" value="1"/>
</dbReference>
<evidence type="ECO:0000256" key="4">
    <source>
        <dbReference type="ARBA" id="ARBA00022691"/>
    </source>
</evidence>
<evidence type="ECO:0000256" key="6">
    <source>
        <dbReference type="ARBA" id="ARBA00022884"/>
    </source>
</evidence>
<dbReference type="PANTHER" id="PTHR43453">
    <property type="entry name" value="RRNA METHYLASE-LIKE"/>
    <property type="match status" value="1"/>
</dbReference>
<dbReference type="OrthoDB" id="241340at2759"/>
<accession>A0A835N0J5</accession>
<evidence type="ECO:0000256" key="3">
    <source>
        <dbReference type="ARBA" id="ARBA00022679"/>
    </source>
</evidence>
<dbReference type="InterPro" id="IPR001537">
    <property type="entry name" value="SpoU_MeTrfase"/>
</dbReference>
<evidence type="ECO:0000313" key="9">
    <source>
        <dbReference type="Proteomes" id="UP000657918"/>
    </source>
</evidence>
<name>A0A835N0J5_9ROSI</name>
<keyword evidence="9" id="KW-1185">Reference proteome</keyword>
<evidence type="ECO:0000256" key="2">
    <source>
        <dbReference type="ARBA" id="ARBA00022603"/>
    </source>
</evidence>
<dbReference type="FunFam" id="3.40.1280.10:FF:000016">
    <property type="entry name" value="rRNA methylase-like protein"/>
    <property type="match status" value="1"/>
</dbReference>
<keyword evidence="4" id="KW-0949">S-adenosyl-L-methionine</keyword>
<reference evidence="8 9" key="1">
    <citation type="submission" date="2020-10" db="EMBL/GenBank/DDBJ databases">
        <title>Plant Genome Project.</title>
        <authorList>
            <person name="Zhang R.-G."/>
        </authorList>
    </citation>
    <scope>NUCLEOTIDE SEQUENCE [LARGE SCALE GENOMIC DNA]</scope>
    <source>
        <strain evidence="8">FAFU-HL-1</strain>
        <tissue evidence="8">Leaf</tissue>
    </source>
</reference>
<proteinExistence type="inferred from homology"/>
<dbReference type="GO" id="GO:0000049">
    <property type="term" value="F:tRNA binding"/>
    <property type="evidence" value="ECO:0007669"/>
    <property type="project" value="UniProtKB-KW"/>
</dbReference>
<sequence length="353" mass="40389">MLNYIIDNHKTYLKENIHKIMILPTYHFVPPNWNYTLYFILSIELMENFRFNILKVIIFCLINNKLPPDDTSTPNDTVEFLLTNRDDVLRLMKMERRIKKTHNDTVLGSHWFPYFDRFKCGGVDLSSSEVLQAVGPYMMEERRERIRNTVKNRSYSLCLVVEGLTDFGNVSAVFRSADALGFQSVHVISCDSSKRYRENRHVSMGAEKWLDIELWDSAKDCFQVLKSRGYRIATTHVGIDAVSIYDMDWSCPTAIVVGNENRGISDEALELSDLHCSIPMKGMVDSFNVSVAAGILMHHAVCDRTSRLGSHGDLTPEETQILLAEFSLRHSKSMISIAHDYAKRKAATPKPKL</sequence>
<keyword evidence="1" id="KW-0820">tRNA-binding</keyword>
<organism evidence="8 9">
    <name type="scientific">Salix dunnii</name>
    <dbReference type="NCBI Taxonomy" id="1413687"/>
    <lineage>
        <taxon>Eukaryota</taxon>
        <taxon>Viridiplantae</taxon>
        <taxon>Streptophyta</taxon>
        <taxon>Embryophyta</taxon>
        <taxon>Tracheophyta</taxon>
        <taxon>Spermatophyta</taxon>
        <taxon>Magnoliopsida</taxon>
        <taxon>eudicotyledons</taxon>
        <taxon>Gunneridae</taxon>
        <taxon>Pentapetalae</taxon>
        <taxon>rosids</taxon>
        <taxon>fabids</taxon>
        <taxon>Malpighiales</taxon>
        <taxon>Salicaceae</taxon>
        <taxon>Saliceae</taxon>
        <taxon>Salix</taxon>
    </lineage>
</organism>
<dbReference type="SUPFAM" id="SSF75217">
    <property type="entry name" value="alpha/beta knot"/>
    <property type="match status" value="1"/>
</dbReference>
<keyword evidence="6" id="KW-0694">RNA-binding</keyword>
<dbReference type="InterPro" id="IPR029028">
    <property type="entry name" value="Alpha/beta_knot_MTases"/>
</dbReference>
<feature type="domain" description="tRNA/rRNA methyltransferase SpoU type" evidence="7">
    <location>
        <begin position="157"/>
        <end position="298"/>
    </location>
</feature>
<protein>
    <recommendedName>
        <fullName evidence="7">tRNA/rRNA methyltransferase SpoU type domain-containing protein</fullName>
    </recommendedName>
</protein>
<gene>
    <name evidence="8" type="ORF">SADUNF_Sadunf04G0069800</name>
</gene>
<comment type="caution">
    <text evidence="8">The sequence shown here is derived from an EMBL/GenBank/DDBJ whole genome shotgun (WGS) entry which is preliminary data.</text>
</comment>